<dbReference type="Proteomes" id="UP000812031">
    <property type="component" value="Unassembled WGS sequence"/>
</dbReference>
<organism evidence="2 3">
    <name type="scientific">Flavobacterium taihuense</name>
    <dbReference type="NCBI Taxonomy" id="2857508"/>
    <lineage>
        <taxon>Bacteria</taxon>
        <taxon>Pseudomonadati</taxon>
        <taxon>Bacteroidota</taxon>
        <taxon>Flavobacteriia</taxon>
        <taxon>Flavobacteriales</taxon>
        <taxon>Flavobacteriaceae</taxon>
        <taxon>Flavobacterium</taxon>
    </lineage>
</organism>
<dbReference type="RefSeq" id="WP_219315897.1">
    <property type="nucleotide sequence ID" value="NZ_JAHWYN010000002.1"/>
</dbReference>
<comment type="caution">
    <text evidence="2">The sequence shown here is derived from an EMBL/GenBank/DDBJ whole genome shotgun (WGS) entry which is preliminary data.</text>
</comment>
<dbReference type="EMBL" id="JAHWYN010000002">
    <property type="protein sequence ID" value="MBW4359359.1"/>
    <property type="molecule type" value="Genomic_DNA"/>
</dbReference>
<sequence>MNIKFLKAFNGDAIWISFLENGAPCNILIDGGVGNTYRSRSNVKGDLHKVIEKIREDKQFIDLLILTHFDDDHIGGILRWLNKDKVASTLIKKVWFNSGKEIAKKFNIDENKDLDVEIIDGAEDFYSSPKQGIKFEKYLRDNNIWEGKIIEQGSEFDLLGVKFKILSPNSKTLDKLLKLYEKQKNYFTAGGENDFDTLLQDFINDENQSDFKFKEDNDVANGSSIAFIMEYDSKSFLFLGDAHPSVVIEGLKMFGFDKDNTLNTELMKVSHHGSMYNTNKELLEIVKTDNYLISTDASKHGLPNKRTIARIINNNPNAIIRFNYDLKDRIFLKEDWNGFSFFKAMETNEFIYQWKKTI</sequence>
<reference evidence="2 3" key="1">
    <citation type="submission" date="2021-07" db="EMBL/GenBank/DDBJ databases">
        <title>Flavobacterium sp. nov. isolated from sediment on the Taihu Lake.</title>
        <authorList>
            <person name="Qu J.-H."/>
        </authorList>
    </citation>
    <scope>NUCLEOTIDE SEQUENCE [LARGE SCALE GENOMIC DNA]</scope>
    <source>
        <strain evidence="2 3">NAS39</strain>
    </source>
</reference>
<protein>
    <submittedName>
        <fullName evidence="2">MBL fold metallo-hydrolase</fullName>
    </submittedName>
</protein>
<dbReference type="InterPro" id="IPR001279">
    <property type="entry name" value="Metallo-B-lactamas"/>
</dbReference>
<name>A0ABS6XU21_9FLAO</name>
<keyword evidence="3" id="KW-1185">Reference proteome</keyword>
<dbReference type="InterPro" id="IPR052159">
    <property type="entry name" value="Competence_DNA_uptake"/>
</dbReference>
<gene>
    <name evidence="2" type="ORF">KZH69_02565</name>
</gene>
<dbReference type="PANTHER" id="PTHR30619:SF1">
    <property type="entry name" value="RECOMBINATION PROTEIN 2"/>
    <property type="match status" value="1"/>
</dbReference>
<accession>A0ABS6XU21</accession>
<evidence type="ECO:0000313" key="2">
    <source>
        <dbReference type="EMBL" id="MBW4359359.1"/>
    </source>
</evidence>
<feature type="domain" description="Metallo-beta-lactamase" evidence="1">
    <location>
        <begin position="24"/>
        <end position="291"/>
    </location>
</feature>
<evidence type="ECO:0000313" key="3">
    <source>
        <dbReference type="Proteomes" id="UP000812031"/>
    </source>
</evidence>
<evidence type="ECO:0000259" key="1">
    <source>
        <dbReference type="Pfam" id="PF00753"/>
    </source>
</evidence>
<dbReference type="PANTHER" id="PTHR30619">
    <property type="entry name" value="DNA INTERNALIZATION/COMPETENCE PROTEIN COMEC/REC2"/>
    <property type="match status" value="1"/>
</dbReference>
<proteinExistence type="predicted"/>
<dbReference type="Pfam" id="PF00753">
    <property type="entry name" value="Lactamase_B"/>
    <property type="match status" value="1"/>
</dbReference>